<evidence type="ECO:0000313" key="3">
    <source>
        <dbReference type="Proteomes" id="UP000032545"/>
    </source>
</evidence>
<evidence type="ECO:0000313" key="2">
    <source>
        <dbReference type="EMBL" id="KJE19322.1"/>
    </source>
</evidence>
<feature type="transmembrane region" description="Helical" evidence="1">
    <location>
        <begin position="12"/>
        <end position="36"/>
    </location>
</feature>
<dbReference type="EMBL" id="JYFN01000127">
    <property type="protein sequence ID" value="KJE19322.1"/>
    <property type="molecule type" value="Genomic_DNA"/>
</dbReference>
<accession>A0A0D8B7H2</accession>
<evidence type="ECO:0000256" key="1">
    <source>
        <dbReference type="SAM" id="Phobius"/>
    </source>
</evidence>
<keyword evidence="1" id="KW-0472">Membrane</keyword>
<reference evidence="2 3" key="2">
    <citation type="journal article" date="2016" name="Genome Announc.">
        <title>Permanent Draft Genome Sequences for Two Variants of Frankia sp. Strain CpI1, the First Frankia Strain Isolated from Root Nodules of Comptonia peregrina.</title>
        <authorList>
            <person name="Oshone R."/>
            <person name="Hurst S.G.IV."/>
            <person name="Abebe-Akele F."/>
            <person name="Simpson S."/>
            <person name="Morris K."/>
            <person name="Thomas W.K."/>
            <person name="Tisa L.S."/>
        </authorList>
    </citation>
    <scope>NUCLEOTIDE SEQUENCE [LARGE SCALE GENOMIC DNA]</scope>
    <source>
        <strain evidence="3">CpI1-S</strain>
    </source>
</reference>
<name>A0A0D8B7H2_9ACTN</name>
<comment type="caution">
    <text evidence="2">The sequence shown here is derived from an EMBL/GenBank/DDBJ whole genome shotgun (WGS) entry which is preliminary data.</text>
</comment>
<protein>
    <submittedName>
        <fullName evidence="2">Uncharacterized protein</fullName>
    </submittedName>
</protein>
<proteinExistence type="predicted"/>
<keyword evidence="1" id="KW-1133">Transmembrane helix</keyword>
<dbReference type="AlphaFoldDB" id="A0A0D8B7H2"/>
<keyword evidence="1" id="KW-0812">Transmembrane</keyword>
<sequence length="39" mass="4471">MSSWDWDSDKIPWYFIAVLVVFVAVPCVVAGAWLGWISR</sequence>
<reference evidence="3" key="1">
    <citation type="submission" date="2015-02" db="EMBL/GenBank/DDBJ databases">
        <title>Draft Genome of Frankia sp. CpI1-S.</title>
        <authorList>
            <person name="Oshone R.T."/>
            <person name="Ngom M."/>
            <person name="Ghodhbane-Gtari F."/>
            <person name="Gtari M."/>
            <person name="Morris K."/>
            <person name="Thomas K."/>
            <person name="Sen A."/>
            <person name="Tisa L.S."/>
        </authorList>
    </citation>
    <scope>NUCLEOTIDE SEQUENCE [LARGE SCALE GENOMIC DNA]</scope>
    <source>
        <strain evidence="3">CpI1-S</strain>
    </source>
</reference>
<keyword evidence="3" id="KW-1185">Reference proteome</keyword>
<organism evidence="2 3">
    <name type="scientific">Frankia torreyi</name>
    <dbReference type="NCBI Taxonomy" id="1856"/>
    <lineage>
        <taxon>Bacteria</taxon>
        <taxon>Bacillati</taxon>
        <taxon>Actinomycetota</taxon>
        <taxon>Actinomycetes</taxon>
        <taxon>Frankiales</taxon>
        <taxon>Frankiaceae</taxon>
        <taxon>Frankia</taxon>
    </lineage>
</organism>
<dbReference type="Proteomes" id="UP000032545">
    <property type="component" value="Unassembled WGS sequence"/>
</dbReference>
<dbReference type="PATRIC" id="fig|1502723.3.peg.1251"/>
<gene>
    <name evidence="2" type="ORF">FF36_06411</name>
</gene>